<reference evidence="2 3" key="1">
    <citation type="submission" date="2019-03" db="EMBL/GenBank/DDBJ databases">
        <title>The genome sequence of a newly discovered highly antifungal drug resistant Aspergillus species, Aspergillus tanneri NIH 1004.</title>
        <authorList>
            <person name="Mounaud S."/>
            <person name="Singh I."/>
            <person name="Joardar V."/>
            <person name="Pakala S."/>
            <person name="Pakala S."/>
            <person name="Venepally P."/>
            <person name="Hoover J."/>
            <person name="Nierman W."/>
            <person name="Chung J."/>
            <person name="Losada L."/>
        </authorList>
    </citation>
    <scope>NUCLEOTIDE SEQUENCE [LARGE SCALE GENOMIC DNA]</scope>
    <source>
        <strain evidence="2 3">NIH1004</strain>
    </source>
</reference>
<gene>
    <name evidence="2" type="ORF">EYZ11_011956</name>
</gene>
<evidence type="ECO:0000256" key="1">
    <source>
        <dbReference type="SAM" id="SignalP"/>
    </source>
</evidence>
<dbReference type="AlphaFoldDB" id="A0A4S3J6T5"/>
<dbReference type="EMBL" id="SOSA01000807">
    <property type="protein sequence ID" value="THC88591.1"/>
    <property type="molecule type" value="Genomic_DNA"/>
</dbReference>
<proteinExistence type="predicted"/>
<accession>A0A4S3J6T5</accession>
<sequence>MAHFNARVVASALAHVAGILLPSQVIGLHSRQWTQPNSAAPVTGATFRNCTVDAREPFPAHAKNPTTPCSQTTDHPLQNPAGANPRCAAYIGVQVSTNGAEIVTAQEVLGTMTDGNVPDYSDCLGVYSRIIDISLNEADDTTVLAPKKWTRNISRSSLNIAELSGKKSATVNRTFQEAMKRCFTFNQNLYMSSQPEKSMLYSDWKARGGTW</sequence>
<evidence type="ECO:0000313" key="2">
    <source>
        <dbReference type="EMBL" id="THC88591.1"/>
    </source>
</evidence>
<feature type="signal peptide" evidence="1">
    <location>
        <begin position="1"/>
        <end position="27"/>
    </location>
</feature>
<comment type="caution">
    <text evidence="2">The sequence shown here is derived from an EMBL/GenBank/DDBJ whole genome shotgun (WGS) entry which is preliminary data.</text>
</comment>
<evidence type="ECO:0000313" key="3">
    <source>
        <dbReference type="Proteomes" id="UP000308092"/>
    </source>
</evidence>
<protein>
    <submittedName>
        <fullName evidence="2">Uncharacterized protein</fullName>
    </submittedName>
</protein>
<organism evidence="2 3">
    <name type="scientific">Aspergillus tanneri</name>
    <dbReference type="NCBI Taxonomy" id="1220188"/>
    <lineage>
        <taxon>Eukaryota</taxon>
        <taxon>Fungi</taxon>
        <taxon>Dikarya</taxon>
        <taxon>Ascomycota</taxon>
        <taxon>Pezizomycotina</taxon>
        <taxon>Eurotiomycetes</taxon>
        <taxon>Eurotiomycetidae</taxon>
        <taxon>Eurotiales</taxon>
        <taxon>Aspergillaceae</taxon>
        <taxon>Aspergillus</taxon>
        <taxon>Aspergillus subgen. Circumdati</taxon>
    </lineage>
</organism>
<keyword evidence="1" id="KW-0732">Signal</keyword>
<dbReference type="Proteomes" id="UP000308092">
    <property type="component" value="Unassembled WGS sequence"/>
</dbReference>
<feature type="chain" id="PRO_5020614180" evidence="1">
    <location>
        <begin position="28"/>
        <end position="211"/>
    </location>
</feature>
<name>A0A4S3J6T5_9EURO</name>
<dbReference type="VEuPathDB" id="FungiDB:EYZ11_011956"/>
<keyword evidence="3" id="KW-1185">Reference proteome</keyword>